<evidence type="ECO:0000313" key="2">
    <source>
        <dbReference type="Proteomes" id="UP000217790"/>
    </source>
</evidence>
<dbReference type="EMBL" id="KZ293697">
    <property type="protein sequence ID" value="PBK84565.1"/>
    <property type="molecule type" value="Genomic_DNA"/>
</dbReference>
<keyword evidence="2" id="KW-1185">Reference proteome</keyword>
<name>A0A2H3CNG8_ARMGA</name>
<dbReference type="Proteomes" id="UP000217790">
    <property type="component" value="Unassembled WGS sequence"/>
</dbReference>
<proteinExistence type="predicted"/>
<evidence type="ECO:0000313" key="1">
    <source>
        <dbReference type="EMBL" id="PBK84565.1"/>
    </source>
</evidence>
<dbReference type="InParanoid" id="A0A2H3CNG8"/>
<dbReference type="OrthoDB" id="3268380at2759"/>
<gene>
    <name evidence="1" type="ORF">ARMGADRAFT_1037048</name>
</gene>
<reference evidence="2" key="1">
    <citation type="journal article" date="2017" name="Nat. Ecol. Evol.">
        <title>Genome expansion and lineage-specific genetic innovations in the forest pathogenic fungi Armillaria.</title>
        <authorList>
            <person name="Sipos G."/>
            <person name="Prasanna A.N."/>
            <person name="Walter M.C."/>
            <person name="O'Connor E."/>
            <person name="Balint B."/>
            <person name="Krizsan K."/>
            <person name="Kiss B."/>
            <person name="Hess J."/>
            <person name="Varga T."/>
            <person name="Slot J."/>
            <person name="Riley R."/>
            <person name="Boka B."/>
            <person name="Rigling D."/>
            <person name="Barry K."/>
            <person name="Lee J."/>
            <person name="Mihaltcheva S."/>
            <person name="LaButti K."/>
            <person name="Lipzen A."/>
            <person name="Waldron R."/>
            <person name="Moloney N.M."/>
            <person name="Sperisen C."/>
            <person name="Kredics L."/>
            <person name="Vagvoelgyi C."/>
            <person name="Patrignani A."/>
            <person name="Fitzpatrick D."/>
            <person name="Nagy I."/>
            <person name="Doyle S."/>
            <person name="Anderson J.B."/>
            <person name="Grigoriev I.V."/>
            <person name="Gueldener U."/>
            <person name="Muensterkoetter M."/>
            <person name="Nagy L.G."/>
        </authorList>
    </citation>
    <scope>NUCLEOTIDE SEQUENCE [LARGE SCALE GENOMIC DNA]</scope>
    <source>
        <strain evidence="2">Ar21-2</strain>
    </source>
</reference>
<organism evidence="1 2">
    <name type="scientific">Armillaria gallica</name>
    <name type="common">Bulbous honey fungus</name>
    <name type="synonym">Armillaria bulbosa</name>
    <dbReference type="NCBI Taxonomy" id="47427"/>
    <lineage>
        <taxon>Eukaryota</taxon>
        <taxon>Fungi</taxon>
        <taxon>Dikarya</taxon>
        <taxon>Basidiomycota</taxon>
        <taxon>Agaricomycotina</taxon>
        <taxon>Agaricomycetes</taxon>
        <taxon>Agaricomycetidae</taxon>
        <taxon>Agaricales</taxon>
        <taxon>Marasmiineae</taxon>
        <taxon>Physalacriaceae</taxon>
        <taxon>Armillaria</taxon>
    </lineage>
</organism>
<sequence>MVSPIRRLPVEMLIEIFRWTSIDGDASSKFNISGFNIFEIDQGPWCLSQVCSLRRHAVTTLCPDISSRFTIEILAKKVEDDDKRGFIGDNLAIKKDMLALFEHWSARIKDEEDDRNDNEEVGETEDVYSGNVVMYRCFQLLLDQSTRWRSAELTLPPSILSKISSVRERFDGLEEICLLCHESLYPGWITAFEIAPKLKVVHLAKGCCRVPHRKFGLVLRRQAVSTGG</sequence>
<accession>A0A2H3CNG8</accession>
<dbReference type="AlphaFoldDB" id="A0A2H3CNG8"/>
<protein>
    <submittedName>
        <fullName evidence="1">Uncharacterized protein</fullName>
    </submittedName>
</protein>